<gene>
    <name evidence="7" type="ORF">SAMN02745138_01495</name>
</gene>
<keyword evidence="2" id="KW-0378">Hydrolase</keyword>
<evidence type="ECO:0000259" key="6">
    <source>
        <dbReference type="Pfam" id="PF13361"/>
    </source>
</evidence>
<feature type="domain" description="Schlafen group 3-like DNA/RNA helicase" evidence="5">
    <location>
        <begin position="28"/>
        <end position="185"/>
    </location>
</feature>
<dbReference type="Gene3D" id="3.40.50.300">
    <property type="entry name" value="P-loop containing nucleotide triphosphate hydrolases"/>
    <property type="match status" value="2"/>
</dbReference>
<evidence type="ECO:0000256" key="2">
    <source>
        <dbReference type="ARBA" id="ARBA00022801"/>
    </source>
</evidence>
<feature type="domain" description="UvrD-like helicase C-terminal" evidence="6">
    <location>
        <begin position="255"/>
        <end position="347"/>
    </location>
</feature>
<dbReference type="OrthoDB" id="9787585at2"/>
<evidence type="ECO:0000313" key="8">
    <source>
        <dbReference type="Proteomes" id="UP000183975"/>
    </source>
</evidence>
<dbReference type="GO" id="GO:0003677">
    <property type="term" value="F:DNA binding"/>
    <property type="evidence" value="ECO:0007669"/>
    <property type="project" value="InterPro"/>
</dbReference>
<dbReference type="Proteomes" id="UP000183975">
    <property type="component" value="Unassembled WGS sequence"/>
</dbReference>
<organism evidence="7 8">
    <name type="scientific">Anaerotignum lactatifermentans DSM 14214</name>
    <dbReference type="NCBI Taxonomy" id="1121323"/>
    <lineage>
        <taxon>Bacteria</taxon>
        <taxon>Bacillati</taxon>
        <taxon>Bacillota</taxon>
        <taxon>Clostridia</taxon>
        <taxon>Lachnospirales</taxon>
        <taxon>Anaerotignaceae</taxon>
        <taxon>Anaerotignum</taxon>
    </lineage>
</organism>
<protein>
    <submittedName>
        <fullName evidence="7">Uncharacterized conserved protein</fullName>
    </submittedName>
</protein>
<accession>A0A1M6RA28</accession>
<evidence type="ECO:0000256" key="4">
    <source>
        <dbReference type="ARBA" id="ARBA00022840"/>
    </source>
</evidence>
<dbReference type="InterPro" id="IPR014017">
    <property type="entry name" value="DNA_helicase_UvrD-like_C"/>
</dbReference>
<keyword evidence="8" id="KW-1185">Reference proteome</keyword>
<evidence type="ECO:0000313" key="7">
    <source>
        <dbReference type="EMBL" id="SHK29333.1"/>
    </source>
</evidence>
<dbReference type="InterPro" id="IPR018647">
    <property type="entry name" value="SLFN_3-like_DNA/RNA_helicase"/>
</dbReference>
<dbReference type="SUPFAM" id="SSF52540">
    <property type="entry name" value="P-loop containing nucleoside triphosphate hydrolases"/>
    <property type="match status" value="1"/>
</dbReference>
<keyword evidence="4" id="KW-0067">ATP-binding</keyword>
<dbReference type="GO" id="GO:0000725">
    <property type="term" value="P:recombinational repair"/>
    <property type="evidence" value="ECO:0007669"/>
    <property type="project" value="TreeGrafter"/>
</dbReference>
<dbReference type="Pfam" id="PF09848">
    <property type="entry name" value="SLFN-g3_helicase"/>
    <property type="match status" value="1"/>
</dbReference>
<reference evidence="7 8" key="1">
    <citation type="submission" date="2016-11" db="EMBL/GenBank/DDBJ databases">
        <authorList>
            <person name="Jaros S."/>
            <person name="Januszkiewicz K."/>
            <person name="Wedrychowicz H."/>
        </authorList>
    </citation>
    <scope>NUCLEOTIDE SEQUENCE [LARGE SCALE GENOMIC DNA]</scope>
    <source>
        <strain evidence="7 8">DSM 14214</strain>
    </source>
</reference>
<dbReference type="InterPro" id="IPR027417">
    <property type="entry name" value="P-loop_NTPase"/>
</dbReference>
<keyword evidence="3" id="KW-0347">Helicase</keyword>
<dbReference type="InterPro" id="IPR000212">
    <property type="entry name" value="DNA_helicase_UvrD/REP"/>
</dbReference>
<dbReference type="GO" id="GO:0016787">
    <property type="term" value="F:hydrolase activity"/>
    <property type="evidence" value="ECO:0007669"/>
    <property type="project" value="UniProtKB-KW"/>
</dbReference>
<dbReference type="AlphaFoldDB" id="A0A1M6RA28"/>
<dbReference type="EMBL" id="FRAH01000022">
    <property type="protein sequence ID" value="SHK29333.1"/>
    <property type="molecule type" value="Genomic_DNA"/>
</dbReference>
<dbReference type="RefSeq" id="WP_072850599.1">
    <property type="nucleotide sequence ID" value="NZ_FRAH01000022.1"/>
</dbReference>
<evidence type="ECO:0000256" key="3">
    <source>
        <dbReference type="ARBA" id="ARBA00022806"/>
    </source>
</evidence>
<dbReference type="GO" id="GO:0043138">
    <property type="term" value="F:3'-5' DNA helicase activity"/>
    <property type="evidence" value="ECO:0007669"/>
    <property type="project" value="TreeGrafter"/>
</dbReference>
<name>A0A1M6RA28_9FIRM</name>
<keyword evidence="1" id="KW-0547">Nucleotide-binding</keyword>
<dbReference type="GO" id="GO:0005524">
    <property type="term" value="F:ATP binding"/>
    <property type="evidence" value="ECO:0007669"/>
    <property type="project" value="UniProtKB-KW"/>
</dbReference>
<dbReference type="PANTHER" id="PTHR11070">
    <property type="entry name" value="UVRD / RECB / PCRA DNA HELICASE FAMILY MEMBER"/>
    <property type="match status" value="1"/>
</dbReference>
<dbReference type="PANTHER" id="PTHR11070:SF2">
    <property type="entry name" value="ATP-DEPENDENT DNA HELICASE SRS2"/>
    <property type="match status" value="1"/>
</dbReference>
<evidence type="ECO:0000259" key="5">
    <source>
        <dbReference type="Pfam" id="PF09848"/>
    </source>
</evidence>
<evidence type="ECO:0000256" key="1">
    <source>
        <dbReference type="ARBA" id="ARBA00022741"/>
    </source>
</evidence>
<sequence length="379" mass="44128">MGIFSGNKQTINLSKTQYELINMDLSKNWVVQGGPGTGKTVLAIAMAEKLAKDGKKVLVIMYNRPLMQFVQQNYVEHENVKYDVMTYYSWIYSIYANILGCSMPTKTNREPDWNRIEKTMGKLDLLYHTIIIDEAQDFPKELIHILSMVSENIIAFIDPNQIIQEGQFDVNSLLYELCEKAPYSLTINYRNTREIGDAAKCFAEKRDDFCNVKHDNYPQLIYCSGNEDIFLEQTNIMGEIIRRHLGKSIGVIVNFKNLDRTLKNLREELGDIIEVEAYKSHTNKNELNFWKNNVKIVSFGTMKGLEFHVVIIPNIDLIRATSSQKIDYHRMYVAMTRARENLYMITTNIHTKTGKWAEILSIIEDNPEYFKIIYDYFRK</sequence>
<proteinExistence type="predicted"/>
<dbReference type="Pfam" id="PF13361">
    <property type="entry name" value="UvrD_C"/>
    <property type="match status" value="1"/>
</dbReference>